<evidence type="ECO:0000313" key="4">
    <source>
        <dbReference type="Proteomes" id="UP001501020"/>
    </source>
</evidence>
<gene>
    <name evidence="3" type="ORF">GCM10009727_49800</name>
</gene>
<dbReference type="PANTHER" id="PTHR48081:SF33">
    <property type="entry name" value="KYNURENINE FORMAMIDASE"/>
    <property type="match status" value="1"/>
</dbReference>
<feature type="domain" description="BD-FAE-like" evidence="2">
    <location>
        <begin position="79"/>
        <end position="175"/>
    </location>
</feature>
<dbReference type="Gene3D" id="3.40.50.1820">
    <property type="entry name" value="alpha/beta hydrolase"/>
    <property type="match status" value="1"/>
</dbReference>
<dbReference type="Proteomes" id="UP001501020">
    <property type="component" value="Unassembled WGS sequence"/>
</dbReference>
<keyword evidence="4" id="KW-1185">Reference proteome</keyword>
<comment type="caution">
    <text evidence="3">The sequence shown here is derived from an EMBL/GenBank/DDBJ whole genome shotgun (WGS) entry which is preliminary data.</text>
</comment>
<dbReference type="InterPro" id="IPR050300">
    <property type="entry name" value="GDXG_lipolytic_enzyme"/>
</dbReference>
<dbReference type="RefSeq" id="WP_344271564.1">
    <property type="nucleotide sequence ID" value="NZ_BAAAMR010000046.1"/>
</dbReference>
<evidence type="ECO:0000313" key="3">
    <source>
        <dbReference type="EMBL" id="GAA2147547.1"/>
    </source>
</evidence>
<dbReference type="GO" id="GO:0016787">
    <property type="term" value="F:hydrolase activity"/>
    <property type="evidence" value="ECO:0007669"/>
    <property type="project" value="UniProtKB-KW"/>
</dbReference>
<dbReference type="SUPFAM" id="SSF53474">
    <property type="entry name" value="alpha/beta-Hydrolases"/>
    <property type="match status" value="1"/>
</dbReference>
<dbReference type="EMBL" id="BAAAMR010000046">
    <property type="protein sequence ID" value="GAA2147547.1"/>
    <property type="molecule type" value="Genomic_DNA"/>
</dbReference>
<evidence type="ECO:0000256" key="1">
    <source>
        <dbReference type="ARBA" id="ARBA00022801"/>
    </source>
</evidence>
<reference evidence="3 4" key="1">
    <citation type="journal article" date="2019" name="Int. J. Syst. Evol. Microbiol.">
        <title>The Global Catalogue of Microorganisms (GCM) 10K type strain sequencing project: providing services to taxonomists for standard genome sequencing and annotation.</title>
        <authorList>
            <consortium name="The Broad Institute Genomics Platform"/>
            <consortium name="The Broad Institute Genome Sequencing Center for Infectious Disease"/>
            <person name="Wu L."/>
            <person name="Ma J."/>
        </authorList>
    </citation>
    <scope>NUCLEOTIDE SEQUENCE [LARGE SCALE GENOMIC DNA]</scope>
    <source>
        <strain evidence="3 4">JCM 13850</strain>
    </source>
</reference>
<dbReference type="Pfam" id="PF20434">
    <property type="entry name" value="BD-FAE"/>
    <property type="match status" value="1"/>
</dbReference>
<organism evidence="3 4">
    <name type="scientific">Actinomadura napierensis</name>
    <dbReference type="NCBI Taxonomy" id="267854"/>
    <lineage>
        <taxon>Bacteria</taxon>
        <taxon>Bacillati</taxon>
        <taxon>Actinomycetota</taxon>
        <taxon>Actinomycetes</taxon>
        <taxon>Streptosporangiales</taxon>
        <taxon>Thermomonosporaceae</taxon>
        <taxon>Actinomadura</taxon>
    </lineage>
</organism>
<accession>A0ABN2ZU06</accession>
<dbReference type="InterPro" id="IPR049492">
    <property type="entry name" value="BD-FAE-like_dom"/>
</dbReference>
<sequence>MVVVDLNDWPGSGLSDEELDVAYNVRRKAGPELFERHMVRYRAESEAAVDGLPGHPGVVYDEASGERLDVWGVGDDGLRPVFVFLHGGYWMALSRADSSFMARTLHEHGIATVVPDYTLAPQATLEEIVRQVRASIAWVHRHGREHGLDPERIVVGGSSAGGHLTGMTMVGGWQEELGLPEDVVKAAMPFSGLFDIRPITRVYVNEYVKLDVERAAALSPALLAGERRCPAVVAVAEHDGAGFVEQSRTFAPLWGAGEAMVVPDRDHFDVVLDLGDPASAACKALLGLVGSL</sequence>
<dbReference type="PANTHER" id="PTHR48081">
    <property type="entry name" value="AB HYDROLASE SUPERFAMILY PROTEIN C4A8.06C"/>
    <property type="match status" value="1"/>
</dbReference>
<dbReference type="InterPro" id="IPR029058">
    <property type="entry name" value="AB_hydrolase_fold"/>
</dbReference>
<keyword evidence="1 3" id="KW-0378">Hydrolase</keyword>
<protein>
    <submittedName>
        <fullName evidence="3">Alpha/beta hydrolase</fullName>
    </submittedName>
</protein>
<proteinExistence type="predicted"/>
<evidence type="ECO:0000259" key="2">
    <source>
        <dbReference type="Pfam" id="PF20434"/>
    </source>
</evidence>
<name>A0ABN2ZU06_9ACTN</name>